<dbReference type="EnsemblMetazoa" id="AMEC009235-RA">
    <property type="protein sequence ID" value="AMEC009235-PA"/>
    <property type="gene ID" value="AMEC009235"/>
</dbReference>
<dbReference type="AlphaFoldDB" id="A0A182TVW9"/>
<accession>A0A182TVW9</accession>
<name>A0A182TVW9_9DIPT</name>
<evidence type="ECO:0000313" key="2">
    <source>
        <dbReference type="Proteomes" id="UP000075902"/>
    </source>
</evidence>
<reference evidence="1" key="2">
    <citation type="submission" date="2020-05" db="UniProtKB">
        <authorList>
            <consortium name="EnsemblMetazoa"/>
        </authorList>
    </citation>
    <scope>IDENTIFICATION</scope>
    <source>
        <strain evidence="1">CM1001059</strain>
    </source>
</reference>
<evidence type="ECO:0000313" key="1">
    <source>
        <dbReference type="EnsemblMetazoa" id="AMEC009235-PA"/>
    </source>
</evidence>
<sequence>MLEMNFSMNSSESSTAMWAARPISALAVCGSAWCTSNRASVRSCLASIGAMMLCTISLQSTERTQIHKTNVSHHSPILTSPLELYSVPRCGPDSDRNVCSRDSSGRICGRASADRTMIVPSEWATNEMRLGLS</sequence>
<keyword evidence="2" id="KW-1185">Reference proteome</keyword>
<reference evidence="2" key="1">
    <citation type="submission" date="2014-01" db="EMBL/GenBank/DDBJ databases">
        <title>The Genome Sequence of Anopheles melas CM1001059_A (V2).</title>
        <authorList>
            <consortium name="The Broad Institute Genomics Platform"/>
            <person name="Neafsey D.E."/>
            <person name="Besansky N."/>
            <person name="Howell P."/>
            <person name="Walton C."/>
            <person name="Young S.K."/>
            <person name="Zeng Q."/>
            <person name="Gargeya S."/>
            <person name="Fitzgerald M."/>
            <person name="Haas B."/>
            <person name="Abouelleil A."/>
            <person name="Allen A.W."/>
            <person name="Alvarado L."/>
            <person name="Arachchi H.M."/>
            <person name="Berlin A.M."/>
            <person name="Chapman S.B."/>
            <person name="Gainer-Dewar J."/>
            <person name="Goldberg J."/>
            <person name="Griggs A."/>
            <person name="Gujja S."/>
            <person name="Hansen M."/>
            <person name="Howarth C."/>
            <person name="Imamovic A."/>
            <person name="Ireland A."/>
            <person name="Larimer J."/>
            <person name="McCowan C."/>
            <person name="Murphy C."/>
            <person name="Pearson M."/>
            <person name="Poon T.W."/>
            <person name="Priest M."/>
            <person name="Roberts A."/>
            <person name="Saif S."/>
            <person name="Shea T."/>
            <person name="Sisk P."/>
            <person name="Sykes S."/>
            <person name="Wortman J."/>
            <person name="Nusbaum C."/>
            <person name="Birren B."/>
        </authorList>
    </citation>
    <scope>NUCLEOTIDE SEQUENCE [LARGE SCALE GENOMIC DNA]</scope>
    <source>
        <strain evidence="2">CM1001059</strain>
    </source>
</reference>
<protein>
    <submittedName>
        <fullName evidence="1">Uncharacterized protein</fullName>
    </submittedName>
</protein>
<organism evidence="1 2">
    <name type="scientific">Anopheles melas</name>
    <dbReference type="NCBI Taxonomy" id="34690"/>
    <lineage>
        <taxon>Eukaryota</taxon>
        <taxon>Metazoa</taxon>
        <taxon>Ecdysozoa</taxon>
        <taxon>Arthropoda</taxon>
        <taxon>Hexapoda</taxon>
        <taxon>Insecta</taxon>
        <taxon>Pterygota</taxon>
        <taxon>Neoptera</taxon>
        <taxon>Endopterygota</taxon>
        <taxon>Diptera</taxon>
        <taxon>Nematocera</taxon>
        <taxon>Culicoidea</taxon>
        <taxon>Culicidae</taxon>
        <taxon>Anophelinae</taxon>
        <taxon>Anopheles</taxon>
    </lineage>
</organism>
<dbReference type="Proteomes" id="UP000075902">
    <property type="component" value="Unassembled WGS sequence"/>
</dbReference>
<dbReference type="VEuPathDB" id="VectorBase:AMEC009235"/>
<proteinExistence type="predicted"/>